<feature type="coiled-coil region" evidence="1">
    <location>
        <begin position="40"/>
        <end position="76"/>
    </location>
</feature>
<dbReference type="Proteomes" id="UP000762253">
    <property type="component" value="Unassembled WGS sequence"/>
</dbReference>
<proteinExistence type="predicted"/>
<dbReference type="RefSeq" id="WP_169268965.1">
    <property type="nucleotide sequence ID" value="NZ_QMEC01000302.1"/>
</dbReference>
<comment type="caution">
    <text evidence="2">The sequence shown here is derived from an EMBL/GenBank/DDBJ whole genome shotgun (WGS) entry which is preliminary data.</text>
</comment>
<gene>
    <name evidence="2" type="ORF">DP115_33800</name>
</gene>
<evidence type="ECO:0000313" key="2">
    <source>
        <dbReference type="EMBL" id="NMF67435.1"/>
    </source>
</evidence>
<evidence type="ECO:0000313" key="3">
    <source>
        <dbReference type="Proteomes" id="UP000762253"/>
    </source>
</evidence>
<keyword evidence="1" id="KW-0175">Coiled coil</keyword>
<evidence type="ECO:0000256" key="1">
    <source>
        <dbReference type="SAM" id="Coils"/>
    </source>
</evidence>
<protein>
    <submittedName>
        <fullName evidence="2">Uncharacterized protein</fullName>
    </submittedName>
</protein>
<name>A0ABX1MHZ1_9CYAN</name>
<sequence length="82" mass="9451">MTIQAPSAANQLALTLEQFIGKAEAFLQNHYTVGSDRADIKKILKAIADLRLDIDSEQLEQEFELQQEKKDLLKDYYDSSWF</sequence>
<organism evidence="2 3">
    <name type="scientific">Brasilonema octagenarum UFV-OR1</name>
    <dbReference type="NCBI Taxonomy" id="417115"/>
    <lineage>
        <taxon>Bacteria</taxon>
        <taxon>Bacillati</taxon>
        <taxon>Cyanobacteriota</taxon>
        <taxon>Cyanophyceae</taxon>
        <taxon>Nostocales</taxon>
        <taxon>Scytonemataceae</taxon>
        <taxon>Brasilonema</taxon>
        <taxon>Octagenarum group</taxon>
    </lineage>
</organism>
<keyword evidence="3" id="KW-1185">Reference proteome</keyword>
<dbReference type="EMBL" id="QMEC01000302">
    <property type="protein sequence ID" value="NMF67435.1"/>
    <property type="molecule type" value="Genomic_DNA"/>
</dbReference>
<reference evidence="2 3" key="1">
    <citation type="submission" date="2018-06" db="EMBL/GenBank/DDBJ databases">
        <title>Comparative genomics of Brasilonema spp. strains.</title>
        <authorList>
            <person name="Alvarenga D.O."/>
            <person name="Fiore M.F."/>
            <person name="Varani A.M."/>
        </authorList>
    </citation>
    <scope>NUCLEOTIDE SEQUENCE [LARGE SCALE GENOMIC DNA]</scope>
    <source>
        <strain evidence="2 3">UFV-OR1</strain>
    </source>
</reference>
<accession>A0ABX1MHZ1</accession>